<sequence>MKRKRRKPDYSGWTIWRLHEWAVGGLGEAIGYLVTTGDRFPRPVAFVPDTGAEDFALARSIRDRGNVRKSGRLDVLTLSLRRFPKWMLNLPLIPIGESGQRIRTARAAFEAGMYVGIASIEGFSLITRGSLAMISPLGTPELIEDRRTVREELQRAGDAVGKVWMAAQRSSGEAIGYVVSDRETGRPWAFVGGCDPDVDLARARRIARRPQLASRPEAIDLRTRVPAVLANVPVLQLRLWPAGGDYTETSDSQACESATKRLQEAASASKLDSRLLRLRIAYGPTSTAEIKRPPEAPDIAKLGGNVDVREQESAVA</sequence>
<gene>
    <name evidence="1" type="ORF">IPV69_19585</name>
</gene>
<dbReference type="AlphaFoldDB" id="A0A7M2WSM0"/>
<protein>
    <submittedName>
        <fullName evidence="1">Uncharacterized protein</fullName>
    </submittedName>
</protein>
<evidence type="ECO:0000313" key="2">
    <source>
        <dbReference type="Proteomes" id="UP000593765"/>
    </source>
</evidence>
<name>A0A7M2WSM0_9BACT</name>
<dbReference type="EMBL" id="CP063458">
    <property type="protein sequence ID" value="QOV88433.1"/>
    <property type="molecule type" value="Genomic_DNA"/>
</dbReference>
<dbReference type="RefSeq" id="WP_206291416.1">
    <property type="nucleotide sequence ID" value="NZ_CP063458.1"/>
</dbReference>
<accession>A0A7M2WSM0</accession>
<keyword evidence="2" id="KW-1185">Reference proteome</keyword>
<evidence type="ECO:0000313" key="1">
    <source>
        <dbReference type="EMBL" id="QOV88433.1"/>
    </source>
</evidence>
<reference evidence="1 2" key="1">
    <citation type="submission" date="2020-10" db="EMBL/GenBank/DDBJ databases">
        <title>Wide distribution of Phycisphaera-like planctomycetes from WD2101 soil group in peatlands and genome analysis of the first cultivated representative.</title>
        <authorList>
            <person name="Dedysh S.N."/>
            <person name="Beletsky A.V."/>
            <person name="Ivanova A."/>
            <person name="Kulichevskaya I.S."/>
            <person name="Suzina N.E."/>
            <person name="Philippov D.A."/>
            <person name="Rakitin A.L."/>
            <person name="Mardanov A.V."/>
            <person name="Ravin N.V."/>
        </authorList>
    </citation>
    <scope>NUCLEOTIDE SEQUENCE [LARGE SCALE GENOMIC DNA]</scope>
    <source>
        <strain evidence="1 2">M1803</strain>
    </source>
</reference>
<dbReference type="Proteomes" id="UP000593765">
    <property type="component" value="Chromosome"/>
</dbReference>
<proteinExistence type="predicted"/>
<organism evidence="1 2">
    <name type="scientific">Humisphaera borealis</name>
    <dbReference type="NCBI Taxonomy" id="2807512"/>
    <lineage>
        <taxon>Bacteria</taxon>
        <taxon>Pseudomonadati</taxon>
        <taxon>Planctomycetota</taxon>
        <taxon>Phycisphaerae</taxon>
        <taxon>Tepidisphaerales</taxon>
        <taxon>Tepidisphaeraceae</taxon>
        <taxon>Humisphaera</taxon>
    </lineage>
</organism>
<dbReference type="KEGG" id="hbs:IPV69_19585"/>